<reference evidence="1" key="1">
    <citation type="submission" date="2021-02" db="EMBL/GenBank/DDBJ databases">
        <authorList>
            <person name="Nowell W R."/>
        </authorList>
    </citation>
    <scope>NUCLEOTIDE SEQUENCE</scope>
</reference>
<evidence type="ECO:0000313" key="1">
    <source>
        <dbReference type="EMBL" id="CAF4182997.1"/>
    </source>
</evidence>
<dbReference type="AlphaFoldDB" id="A0A820AV64"/>
<evidence type="ECO:0000313" key="2">
    <source>
        <dbReference type="Proteomes" id="UP000663836"/>
    </source>
</evidence>
<gene>
    <name evidence="1" type="ORF">JBS370_LOCUS35615</name>
</gene>
<name>A0A820AV64_9BILA</name>
<accession>A0A820AV64</accession>
<organism evidence="1 2">
    <name type="scientific">Rotaria sordida</name>
    <dbReference type="NCBI Taxonomy" id="392033"/>
    <lineage>
        <taxon>Eukaryota</taxon>
        <taxon>Metazoa</taxon>
        <taxon>Spiralia</taxon>
        <taxon>Gnathifera</taxon>
        <taxon>Rotifera</taxon>
        <taxon>Eurotatoria</taxon>
        <taxon>Bdelloidea</taxon>
        <taxon>Philodinida</taxon>
        <taxon>Philodinidae</taxon>
        <taxon>Rotaria</taxon>
    </lineage>
</organism>
<dbReference type="EMBL" id="CAJOBD010012661">
    <property type="protein sequence ID" value="CAF4182997.1"/>
    <property type="molecule type" value="Genomic_DNA"/>
</dbReference>
<protein>
    <submittedName>
        <fullName evidence="1">Uncharacterized protein</fullName>
    </submittedName>
</protein>
<sequence>MEEFILDNLSSSSSSSLLFPTISSSHSCIVEDVLIVEIPVNERSLLCNVKDFGKLVFANVKLRRTGSGVRIKIFFQCHIELINVLIPPVLFVLLDFNDIFSCTVKSFDGIRSFLCKTFRAYRPYFL</sequence>
<proteinExistence type="predicted"/>
<dbReference type="Proteomes" id="UP000663836">
    <property type="component" value="Unassembled WGS sequence"/>
</dbReference>
<comment type="caution">
    <text evidence="1">The sequence shown here is derived from an EMBL/GenBank/DDBJ whole genome shotgun (WGS) entry which is preliminary data.</text>
</comment>